<dbReference type="EMBL" id="BPLQ01013939">
    <property type="protein sequence ID" value="GIY75985.1"/>
    <property type="molecule type" value="Genomic_DNA"/>
</dbReference>
<name>A0AAV4VZT2_9ARAC</name>
<sequence>MRILFGDILPWSCFYLFSQDLARFGTQSYYRTCESCDMEVLRDGRGWGKLMGNRRVGNKTVGGGISFLWTCPPLLIAVAGWLAFSINHLPPGALLRRSTHHSIRKSAFKTPLVIHSEPFSSDSHS</sequence>
<dbReference type="Proteomes" id="UP001054837">
    <property type="component" value="Unassembled WGS sequence"/>
</dbReference>
<organism evidence="2 3">
    <name type="scientific">Caerostris darwini</name>
    <dbReference type="NCBI Taxonomy" id="1538125"/>
    <lineage>
        <taxon>Eukaryota</taxon>
        <taxon>Metazoa</taxon>
        <taxon>Ecdysozoa</taxon>
        <taxon>Arthropoda</taxon>
        <taxon>Chelicerata</taxon>
        <taxon>Arachnida</taxon>
        <taxon>Araneae</taxon>
        <taxon>Araneomorphae</taxon>
        <taxon>Entelegynae</taxon>
        <taxon>Araneoidea</taxon>
        <taxon>Araneidae</taxon>
        <taxon>Caerostris</taxon>
    </lineage>
</organism>
<evidence type="ECO:0000313" key="2">
    <source>
        <dbReference type="EMBL" id="GIY75985.1"/>
    </source>
</evidence>
<keyword evidence="1" id="KW-1133">Transmembrane helix</keyword>
<evidence type="ECO:0000313" key="3">
    <source>
        <dbReference type="Proteomes" id="UP001054837"/>
    </source>
</evidence>
<keyword evidence="1" id="KW-0472">Membrane</keyword>
<comment type="caution">
    <text evidence="2">The sequence shown here is derived from an EMBL/GenBank/DDBJ whole genome shotgun (WGS) entry which is preliminary data.</text>
</comment>
<proteinExistence type="predicted"/>
<evidence type="ECO:0000256" key="1">
    <source>
        <dbReference type="SAM" id="Phobius"/>
    </source>
</evidence>
<dbReference type="AlphaFoldDB" id="A0AAV4VZT2"/>
<gene>
    <name evidence="2" type="ORF">CDAR_377411</name>
</gene>
<keyword evidence="1" id="KW-0812">Transmembrane</keyword>
<reference evidence="2 3" key="1">
    <citation type="submission" date="2021-06" db="EMBL/GenBank/DDBJ databases">
        <title>Caerostris darwini draft genome.</title>
        <authorList>
            <person name="Kono N."/>
            <person name="Arakawa K."/>
        </authorList>
    </citation>
    <scope>NUCLEOTIDE SEQUENCE [LARGE SCALE GENOMIC DNA]</scope>
</reference>
<protein>
    <submittedName>
        <fullName evidence="2">Uncharacterized protein</fullName>
    </submittedName>
</protein>
<keyword evidence="3" id="KW-1185">Reference proteome</keyword>
<accession>A0AAV4VZT2</accession>
<feature type="transmembrane region" description="Helical" evidence="1">
    <location>
        <begin position="61"/>
        <end position="84"/>
    </location>
</feature>